<gene>
    <name evidence="2" type="ORF">A9Y57_00158</name>
    <name evidence="1" type="ORF">A9Y57_00524</name>
</gene>
<evidence type="ECO:0000313" key="1">
    <source>
        <dbReference type="EMBL" id="PCH13889.1"/>
    </source>
</evidence>
<dbReference type="EMBL" id="NSGR01000003">
    <property type="protein sequence ID" value="PCH14155.1"/>
    <property type="molecule type" value="Genomic_DNA"/>
</dbReference>
<organism evidence="2 3">
    <name type="scientific">Streptococcus parauberis</name>
    <dbReference type="NCBI Taxonomy" id="1348"/>
    <lineage>
        <taxon>Bacteria</taxon>
        <taxon>Bacillati</taxon>
        <taxon>Bacillota</taxon>
        <taxon>Bacilli</taxon>
        <taxon>Lactobacillales</taxon>
        <taxon>Streptococcaceae</taxon>
        <taxon>Streptococcus</taxon>
    </lineage>
</organism>
<accession>A0A854WFW0</accession>
<sequence>MEMRELKGDDIFVMLSILGKLDVQDDVMVLIDKQFETGKVINLAGHKNKKLTKAEQLEQDAIVQQRGIKMASGIAFTVMKNLGKAKVDINAFLADLTGEDVSDLSMLEYTKLIAEFFKKEELKDFFKSMSSLFA</sequence>
<dbReference type="RefSeq" id="WP_308215932.1">
    <property type="nucleotide sequence ID" value="NZ_NSGR01000003.1"/>
</dbReference>
<dbReference type="EMBL" id="NSGR01000004">
    <property type="protein sequence ID" value="PCH13889.1"/>
    <property type="molecule type" value="Genomic_DNA"/>
</dbReference>
<name>A0A854WFW0_9STRE</name>
<proteinExistence type="predicted"/>
<evidence type="ECO:0008006" key="4">
    <source>
        <dbReference type="Google" id="ProtNLM"/>
    </source>
</evidence>
<evidence type="ECO:0000313" key="2">
    <source>
        <dbReference type="EMBL" id="PCH14155.1"/>
    </source>
</evidence>
<protein>
    <recommendedName>
        <fullName evidence="4">Phage protein</fullName>
    </recommendedName>
</protein>
<comment type="caution">
    <text evidence="2">The sequence shown here is derived from an EMBL/GenBank/DDBJ whole genome shotgun (WGS) entry which is preliminary data.</text>
</comment>
<reference evidence="2 3" key="1">
    <citation type="submission" date="2016-06" db="EMBL/GenBank/DDBJ databases">
        <authorList>
            <person name="Haines A.N."/>
            <person name="Council K.R."/>
        </authorList>
    </citation>
    <scope>NUCLEOTIDE SEQUENCE [LARGE SCALE GENOMIC DNA]</scope>
    <source>
        <strain evidence="2 3">SP158-29</strain>
    </source>
</reference>
<dbReference type="AlphaFoldDB" id="A0A854WFW0"/>
<evidence type="ECO:0000313" key="3">
    <source>
        <dbReference type="Proteomes" id="UP000217465"/>
    </source>
</evidence>
<dbReference type="Proteomes" id="UP000217465">
    <property type="component" value="Unassembled WGS sequence"/>
</dbReference>